<comment type="similarity">
    <text evidence="6 7">Belongs to the polyphosphate kinase 1 (PPK1) family.</text>
</comment>
<evidence type="ECO:0000256" key="2">
    <source>
        <dbReference type="ARBA" id="ARBA00022679"/>
    </source>
</evidence>
<dbReference type="Proteomes" id="UP001610063">
    <property type="component" value="Unassembled WGS sequence"/>
</dbReference>
<comment type="function">
    <text evidence="6 7">Catalyzes the reversible transfer of the terminal phosphate of ATP to form a long-chain polyphosphate (polyP).</text>
</comment>
<keyword evidence="13" id="KW-1185">Reference proteome</keyword>
<dbReference type="InterPro" id="IPR041108">
    <property type="entry name" value="PP_kinase_C_1"/>
</dbReference>
<evidence type="ECO:0000256" key="7">
    <source>
        <dbReference type="RuleBase" id="RU003800"/>
    </source>
</evidence>
<dbReference type="NCBIfam" id="NF003921">
    <property type="entry name" value="PRK05443.2-2"/>
    <property type="match status" value="1"/>
</dbReference>
<feature type="binding site" evidence="6">
    <location>
        <position position="477"/>
    </location>
    <ligand>
        <name>ATP</name>
        <dbReference type="ChEBI" id="CHEBI:30616"/>
    </ligand>
</feature>
<dbReference type="Pfam" id="PF02503">
    <property type="entry name" value="PP_kinase"/>
    <property type="match status" value="1"/>
</dbReference>
<evidence type="ECO:0000256" key="5">
    <source>
        <dbReference type="ARBA" id="ARBA00022840"/>
    </source>
</evidence>
<dbReference type="HAMAP" id="MF_00347">
    <property type="entry name" value="Polyphosphate_kinase"/>
    <property type="match status" value="1"/>
</dbReference>
<comment type="caution">
    <text evidence="12">The sequence shown here is derived from an EMBL/GenBank/DDBJ whole genome shotgun (WGS) entry which is preliminary data.</text>
</comment>
<dbReference type="RefSeq" id="WP_395415883.1">
    <property type="nucleotide sequence ID" value="NZ_JBIPKE010000009.1"/>
</dbReference>
<comment type="cofactor">
    <cofactor evidence="6">
        <name>Mg(2+)</name>
        <dbReference type="ChEBI" id="CHEBI:18420"/>
    </cofactor>
</comment>
<dbReference type="InterPro" id="IPR036830">
    <property type="entry name" value="PP_kinase_middle_dom_sf"/>
</dbReference>
<dbReference type="PANTHER" id="PTHR30218:SF0">
    <property type="entry name" value="POLYPHOSPHATE KINASE"/>
    <property type="match status" value="1"/>
</dbReference>
<keyword evidence="6" id="KW-0479">Metal-binding</keyword>
<evidence type="ECO:0000313" key="12">
    <source>
        <dbReference type="EMBL" id="MFH6982099.1"/>
    </source>
</evidence>
<dbReference type="Gene3D" id="3.30.870.10">
    <property type="entry name" value="Endonuclease Chain A"/>
    <property type="match status" value="2"/>
</dbReference>
<reference evidence="12 13" key="1">
    <citation type="journal article" date="2013" name="Int. J. Syst. Evol. Microbiol.">
        <title>Marinoscillum luteum sp. nov., isolated from marine sediment.</title>
        <authorList>
            <person name="Cha I.T."/>
            <person name="Park S.J."/>
            <person name="Kim S.J."/>
            <person name="Kim J.G."/>
            <person name="Jung M.Y."/>
            <person name="Shin K.S."/>
            <person name="Kwon K.K."/>
            <person name="Yang S.H."/>
            <person name="Seo Y.S."/>
            <person name="Rhee S.K."/>
        </authorList>
    </citation>
    <scope>NUCLEOTIDE SEQUENCE [LARGE SCALE GENOMIC DNA]</scope>
    <source>
        <strain evidence="12 13">KCTC 23939</strain>
    </source>
</reference>
<feature type="binding site" evidence="6">
    <location>
        <position position="52"/>
    </location>
    <ligand>
        <name>ATP</name>
        <dbReference type="ChEBI" id="CHEBI:30616"/>
    </ligand>
</feature>
<evidence type="ECO:0000256" key="6">
    <source>
        <dbReference type="HAMAP-Rule" id="MF_00347"/>
    </source>
</evidence>
<keyword evidence="4 6" id="KW-0418">Kinase</keyword>
<evidence type="ECO:0000259" key="10">
    <source>
        <dbReference type="Pfam" id="PF13090"/>
    </source>
</evidence>
<evidence type="ECO:0000259" key="9">
    <source>
        <dbReference type="Pfam" id="PF13089"/>
    </source>
</evidence>
<dbReference type="InterPro" id="IPR025198">
    <property type="entry name" value="PPK_N_dom"/>
</dbReference>
<dbReference type="InterPro" id="IPR036832">
    <property type="entry name" value="PPK_N_dom_sf"/>
</dbReference>
<feature type="active site" description="Phosphohistidine intermediate" evidence="6">
    <location>
        <position position="444"/>
    </location>
</feature>
<dbReference type="SUPFAM" id="SSF143724">
    <property type="entry name" value="PHP14-like"/>
    <property type="match status" value="1"/>
</dbReference>
<dbReference type="Gene3D" id="3.30.1840.10">
    <property type="entry name" value="Polyphosphate kinase middle domain"/>
    <property type="match status" value="1"/>
</dbReference>
<dbReference type="EMBL" id="JBIPKE010000009">
    <property type="protein sequence ID" value="MFH6982099.1"/>
    <property type="molecule type" value="Genomic_DNA"/>
</dbReference>
<keyword evidence="5 6" id="KW-0067">ATP-binding</keyword>
<protein>
    <recommendedName>
        <fullName evidence="6 7">Polyphosphate kinase</fullName>
        <ecNumber evidence="6 7">2.7.4.1</ecNumber>
    </recommendedName>
    <alternativeName>
        <fullName evidence="6">ATP-polyphosphate phosphotransferase</fullName>
    </alternativeName>
    <alternativeName>
        <fullName evidence="6">Polyphosphoric acid kinase</fullName>
    </alternativeName>
</protein>
<dbReference type="InterPro" id="IPR025200">
    <property type="entry name" value="PPK_C_dom2"/>
</dbReference>
<evidence type="ECO:0000256" key="4">
    <source>
        <dbReference type="ARBA" id="ARBA00022777"/>
    </source>
</evidence>
<dbReference type="PIRSF" id="PIRSF015589">
    <property type="entry name" value="PP_kinase"/>
    <property type="match status" value="1"/>
</dbReference>
<feature type="binding site" evidence="6">
    <location>
        <position position="573"/>
    </location>
    <ligand>
        <name>ATP</name>
        <dbReference type="ChEBI" id="CHEBI:30616"/>
    </ligand>
</feature>
<feature type="binding site" evidence="6">
    <location>
        <position position="601"/>
    </location>
    <ligand>
        <name>ATP</name>
        <dbReference type="ChEBI" id="CHEBI:30616"/>
    </ligand>
</feature>
<evidence type="ECO:0000313" key="13">
    <source>
        <dbReference type="Proteomes" id="UP001610063"/>
    </source>
</evidence>
<gene>
    <name evidence="12" type="primary">ppk1</name>
    <name evidence="6" type="synonym">ppk</name>
    <name evidence="12" type="ORF">ACHKAR_01550</name>
</gene>
<evidence type="ECO:0000259" key="8">
    <source>
        <dbReference type="Pfam" id="PF02503"/>
    </source>
</evidence>
<organism evidence="12 13">
    <name type="scientific">Marinoscillum luteum</name>
    <dbReference type="NCBI Taxonomy" id="861051"/>
    <lineage>
        <taxon>Bacteria</taxon>
        <taxon>Pseudomonadati</taxon>
        <taxon>Bacteroidota</taxon>
        <taxon>Cytophagia</taxon>
        <taxon>Cytophagales</taxon>
        <taxon>Reichenbachiellaceae</taxon>
        <taxon>Marinoscillum</taxon>
    </lineage>
</organism>
<keyword evidence="6" id="KW-0460">Magnesium</keyword>
<feature type="domain" description="Polyphosphate kinase N-terminal" evidence="9">
    <location>
        <begin position="15"/>
        <end position="119"/>
    </location>
</feature>
<keyword evidence="3 6" id="KW-0547">Nucleotide-binding</keyword>
<keyword evidence="1 6" id="KW-0597">Phosphoprotein</keyword>
<dbReference type="SUPFAM" id="SSF56024">
    <property type="entry name" value="Phospholipase D/nuclease"/>
    <property type="match status" value="2"/>
</dbReference>
<dbReference type="Pfam" id="PF13089">
    <property type="entry name" value="PP_kinase_N"/>
    <property type="match status" value="1"/>
</dbReference>
<evidence type="ECO:0000256" key="1">
    <source>
        <dbReference type="ARBA" id="ARBA00022553"/>
    </source>
</evidence>
<keyword evidence="2 6" id="KW-0808">Transferase</keyword>
<comment type="PTM">
    <text evidence="6 7">An intermediate of this reaction is the autophosphorylated ppk in which a phosphate is covalently linked to a histidine residue through a N-P bond.</text>
</comment>
<comment type="catalytic activity">
    <reaction evidence="6 7">
        <text>[phosphate](n) + ATP = [phosphate](n+1) + ADP</text>
        <dbReference type="Rhea" id="RHEA:19573"/>
        <dbReference type="Rhea" id="RHEA-COMP:9859"/>
        <dbReference type="Rhea" id="RHEA-COMP:14280"/>
        <dbReference type="ChEBI" id="CHEBI:16838"/>
        <dbReference type="ChEBI" id="CHEBI:30616"/>
        <dbReference type="ChEBI" id="CHEBI:456216"/>
        <dbReference type="EC" id="2.7.4.1"/>
    </reaction>
</comment>
<dbReference type="Pfam" id="PF17941">
    <property type="entry name" value="PP_kinase_C_1"/>
    <property type="match status" value="1"/>
</dbReference>
<dbReference type="NCBIfam" id="TIGR03705">
    <property type="entry name" value="poly_P_kin"/>
    <property type="match status" value="1"/>
</dbReference>
<dbReference type="PANTHER" id="PTHR30218">
    <property type="entry name" value="POLYPHOSPHATE KINASE"/>
    <property type="match status" value="1"/>
</dbReference>
<dbReference type="SUPFAM" id="SSF140356">
    <property type="entry name" value="PPK N-terminal domain-like"/>
    <property type="match status" value="1"/>
</dbReference>
<dbReference type="Pfam" id="PF13090">
    <property type="entry name" value="PP_kinase_C"/>
    <property type="match status" value="1"/>
</dbReference>
<feature type="domain" description="Polyphosphate kinase C-terminal" evidence="10">
    <location>
        <begin position="512"/>
        <end position="675"/>
    </location>
</feature>
<feature type="binding site" evidence="6">
    <location>
        <position position="414"/>
    </location>
    <ligand>
        <name>Mg(2+)</name>
        <dbReference type="ChEBI" id="CHEBI:18420"/>
    </ligand>
</feature>
<accession>A0ABW7N613</accession>
<evidence type="ECO:0000259" key="11">
    <source>
        <dbReference type="Pfam" id="PF17941"/>
    </source>
</evidence>
<evidence type="ECO:0000256" key="3">
    <source>
        <dbReference type="ARBA" id="ARBA00022741"/>
    </source>
</evidence>
<feature type="domain" description="Polyphosphate kinase C-terminal" evidence="11">
    <location>
        <begin position="340"/>
        <end position="504"/>
    </location>
</feature>
<feature type="domain" description="Polyphosphate kinase middle" evidence="8">
    <location>
        <begin position="129"/>
        <end position="311"/>
    </location>
</feature>
<dbReference type="InterPro" id="IPR024953">
    <property type="entry name" value="PP_kinase_middle"/>
</dbReference>
<dbReference type="Gene3D" id="1.20.58.310">
    <property type="entry name" value="Polyphosphate kinase N-terminal domain"/>
    <property type="match status" value="1"/>
</dbReference>
<feature type="binding site" evidence="6">
    <location>
        <position position="384"/>
    </location>
    <ligand>
        <name>Mg(2+)</name>
        <dbReference type="ChEBI" id="CHEBI:18420"/>
    </ligand>
</feature>
<dbReference type="GO" id="GO:0008976">
    <property type="term" value="F:polyphosphate kinase activity"/>
    <property type="evidence" value="ECO:0007669"/>
    <property type="project" value="UniProtKB-EC"/>
</dbReference>
<dbReference type="InterPro" id="IPR003414">
    <property type="entry name" value="PP_kinase"/>
</dbReference>
<proteinExistence type="inferred from homology"/>
<dbReference type="CDD" id="cd09168">
    <property type="entry name" value="PLDc_PaPPK1_C2_like"/>
    <property type="match status" value="1"/>
</dbReference>
<sequence>MIEKYDHLIQQSDLISRDLSWLHFNYRVLAQSMKEGRNLFDKLKFVAITASNADEFFMIRVGSLYNYLDYGKDRVDYSGLRAVPFKRKLLHDFQEFSRVQNDHFINNLRPEFNNHRFQILGYGSLQKREKERVTNYFEKIVFPMLTPMVYDSYHSFPILMNNILVFGVVTKTQDTKEKRKMSFIQIPQNLPRFYEMERKDKMIFVPIEEVVRQHISEVFKNVEITSSTLFRVTRNGDFTLEESEDVEANFIEEMKKKLKTRKTGRVVKLEVEGEYDKWLIKQLRTKYEIDEDNIIEVPKGALMDYTGLWQIVKHEDFRDFRPEMPKPVPPLSMSEYEHPDMFKILKDRDILLHHPYNSIDPLMDLLDQAAEDPNVLSIKLTIYRLAKNSRVVSALLNAAENGKHVSVLFEVKARFDEENNMKEAQRLQKAGCFVIYGVGMLKTHTKLLLIVRREGEKVKRFVHMSSGNYNEDTARLYTDIGLMTSDEGYANDVQEFFNVITGHSVPDRYDNLITAPREMRSRLIELIQQEENNAKNGLPSGIVIKINSLQDIDTIMALYAASRAGVPIHLIVRGICCLRPGRQGLSENITVRSIVGEYLEHSRIFYFHNQGDPLVYSGSADMMVRSFERRLESLFLIKDELLKQQAINLLCYNLKDNINGYEMKEDGSFVPITPENGKVFNIHKEFYKVKREVVMSAKLF</sequence>
<name>A0ABW7N613_9BACT</name>
<dbReference type="EC" id="2.7.4.1" evidence="6 7"/>